<comment type="subcellular location">
    <subcellularLocation>
        <location evidence="1">Cell membrane</location>
        <topology evidence="1">Multi-pass membrane protein</topology>
    </subcellularLocation>
</comment>
<protein>
    <submittedName>
        <fullName evidence="7">Lysine transporter LysE</fullName>
    </submittedName>
</protein>
<evidence type="ECO:0000256" key="1">
    <source>
        <dbReference type="ARBA" id="ARBA00004651"/>
    </source>
</evidence>
<dbReference type="InterPro" id="IPR001123">
    <property type="entry name" value="LeuE-type"/>
</dbReference>
<reference evidence="7" key="1">
    <citation type="journal article" date="2014" name="Int. J. Syst. Evol. Microbiol.">
        <title>Complete genome sequence of Corynebacterium casei LMG S-19264T (=DSM 44701T), isolated from a smear-ripened cheese.</title>
        <authorList>
            <consortium name="US DOE Joint Genome Institute (JGI-PGF)"/>
            <person name="Walter F."/>
            <person name="Albersmeier A."/>
            <person name="Kalinowski J."/>
            <person name="Ruckert C."/>
        </authorList>
    </citation>
    <scope>NUCLEOTIDE SEQUENCE</scope>
    <source>
        <strain evidence="7">CGMCC 1.15367</strain>
    </source>
</reference>
<dbReference type="PANTHER" id="PTHR30086">
    <property type="entry name" value="ARGININE EXPORTER PROTEIN ARGO"/>
    <property type="match status" value="1"/>
</dbReference>
<evidence type="ECO:0000313" key="8">
    <source>
        <dbReference type="Proteomes" id="UP000644699"/>
    </source>
</evidence>
<proteinExistence type="predicted"/>
<sequence>MSHYLLELAALMAVFSFGIVVPGADLAMVMRQSLTHGRRAAIATSFGIGTALLFHVGYTVLGIGLIVSQSILAFNIVKWVGAAYLFYLGWRSIREANVPEMPEIDPAERARPMSDAKAFGMGFLTNALNPKPVLFFLTLFSSLVSLETPTLVKIGYGLVMASALILWFVGVSFFFTIPAIRQSFVRAGRWITRATGFVFIGLGLKLATEKMHG</sequence>
<evidence type="ECO:0000256" key="4">
    <source>
        <dbReference type="ARBA" id="ARBA00022989"/>
    </source>
</evidence>
<organism evidence="7 8">
    <name type="scientific">Aureimonas endophytica</name>
    <dbReference type="NCBI Taxonomy" id="2027858"/>
    <lineage>
        <taxon>Bacteria</taxon>
        <taxon>Pseudomonadati</taxon>
        <taxon>Pseudomonadota</taxon>
        <taxon>Alphaproteobacteria</taxon>
        <taxon>Hyphomicrobiales</taxon>
        <taxon>Aurantimonadaceae</taxon>
        <taxon>Aureimonas</taxon>
    </lineage>
</organism>
<dbReference type="Pfam" id="PF01810">
    <property type="entry name" value="LysE"/>
    <property type="match status" value="1"/>
</dbReference>
<dbReference type="PIRSF" id="PIRSF006324">
    <property type="entry name" value="LeuE"/>
    <property type="match status" value="1"/>
</dbReference>
<accession>A0A916ZNM7</accession>
<evidence type="ECO:0000256" key="2">
    <source>
        <dbReference type="ARBA" id="ARBA00022475"/>
    </source>
</evidence>
<feature type="transmembrane region" description="Helical" evidence="6">
    <location>
        <begin position="190"/>
        <end position="208"/>
    </location>
</feature>
<evidence type="ECO:0000313" key="7">
    <source>
        <dbReference type="EMBL" id="GGE06392.1"/>
    </source>
</evidence>
<keyword evidence="5 6" id="KW-0472">Membrane</keyword>
<reference evidence="7" key="2">
    <citation type="submission" date="2020-09" db="EMBL/GenBank/DDBJ databases">
        <authorList>
            <person name="Sun Q."/>
            <person name="Zhou Y."/>
        </authorList>
    </citation>
    <scope>NUCLEOTIDE SEQUENCE</scope>
    <source>
        <strain evidence="7">CGMCC 1.15367</strain>
    </source>
</reference>
<keyword evidence="3 6" id="KW-0812">Transmembrane</keyword>
<feature type="transmembrane region" description="Helical" evidence="6">
    <location>
        <begin position="158"/>
        <end position="178"/>
    </location>
</feature>
<comment type="caution">
    <text evidence="7">The sequence shown here is derived from an EMBL/GenBank/DDBJ whole genome shotgun (WGS) entry which is preliminary data.</text>
</comment>
<keyword evidence="2" id="KW-1003">Cell membrane</keyword>
<feature type="transmembrane region" description="Helical" evidence="6">
    <location>
        <begin position="6"/>
        <end position="28"/>
    </location>
</feature>
<dbReference type="GO" id="GO:0005886">
    <property type="term" value="C:plasma membrane"/>
    <property type="evidence" value="ECO:0007669"/>
    <property type="project" value="UniProtKB-SubCell"/>
</dbReference>
<dbReference type="AlphaFoldDB" id="A0A916ZNM7"/>
<feature type="transmembrane region" description="Helical" evidence="6">
    <location>
        <begin position="72"/>
        <end position="90"/>
    </location>
</feature>
<evidence type="ECO:0000256" key="3">
    <source>
        <dbReference type="ARBA" id="ARBA00022692"/>
    </source>
</evidence>
<keyword evidence="4 6" id="KW-1133">Transmembrane helix</keyword>
<dbReference type="EMBL" id="BMIQ01000004">
    <property type="protein sequence ID" value="GGE06392.1"/>
    <property type="molecule type" value="Genomic_DNA"/>
</dbReference>
<evidence type="ECO:0000256" key="5">
    <source>
        <dbReference type="ARBA" id="ARBA00023136"/>
    </source>
</evidence>
<evidence type="ECO:0000256" key="6">
    <source>
        <dbReference type="SAM" id="Phobius"/>
    </source>
</evidence>
<keyword evidence="8" id="KW-1185">Reference proteome</keyword>
<dbReference type="RefSeq" id="WP_188909303.1">
    <property type="nucleotide sequence ID" value="NZ_BMIQ01000004.1"/>
</dbReference>
<dbReference type="Proteomes" id="UP000644699">
    <property type="component" value="Unassembled WGS sequence"/>
</dbReference>
<feature type="transmembrane region" description="Helical" evidence="6">
    <location>
        <begin position="40"/>
        <end position="66"/>
    </location>
</feature>
<name>A0A916ZNM7_9HYPH</name>
<dbReference type="PANTHER" id="PTHR30086:SF21">
    <property type="entry name" value="TRANSPORT PROTEIN"/>
    <property type="match status" value="1"/>
</dbReference>
<gene>
    <name evidence="7" type="ORF">GCM10011390_26890</name>
</gene>
<dbReference type="GO" id="GO:0015171">
    <property type="term" value="F:amino acid transmembrane transporter activity"/>
    <property type="evidence" value="ECO:0007669"/>
    <property type="project" value="TreeGrafter"/>
</dbReference>